<evidence type="ECO:0000256" key="4">
    <source>
        <dbReference type="ARBA" id="ARBA00022989"/>
    </source>
</evidence>
<dbReference type="EMBL" id="BLXT01005012">
    <property type="protein sequence ID" value="GFO19107.1"/>
    <property type="molecule type" value="Genomic_DNA"/>
</dbReference>
<dbReference type="InterPro" id="IPR026509">
    <property type="entry name" value="TMEM183"/>
</dbReference>
<comment type="similarity">
    <text evidence="2">Belongs to the TMEM183 family.</text>
</comment>
<keyword evidence="4" id="KW-1133">Transmembrane helix</keyword>
<organism evidence="7 8">
    <name type="scientific">Plakobranchus ocellatus</name>
    <dbReference type="NCBI Taxonomy" id="259542"/>
    <lineage>
        <taxon>Eukaryota</taxon>
        <taxon>Metazoa</taxon>
        <taxon>Spiralia</taxon>
        <taxon>Lophotrochozoa</taxon>
        <taxon>Mollusca</taxon>
        <taxon>Gastropoda</taxon>
        <taxon>Heterobranchia</taxon>
        <taxon>Euthyneura</taxon>
        <taxon>Panpulmonata</taxon>
        <taxon>Sacoglossa</taxon>
        <taxon>Placobranchoidea</taxon>
        <taxon>Plakobranchidae</taxon>
        <taxon>Plakobranchus</taxon>
    </lineage>
</organism>
<dbReference type="InterPro" id="IPR036047">
    <property type="entry name" value="F-box-like_dom_sf"/>
</dbReference>
<evidence type="ECO:0000256" key="5">
    <source>
        <dbReference type="ARBA" id="ARBA00023136"/>
    </source>
</evidence>
<name>A0AAV4BIA9_9GAST</name>
<evidence type="ECO:0000256" key="6">
    <source>
        <dbReference type="SAM" id="MobiDB-lite"/>
    </source>
</evidence>
<dbReference type="GO" id="GO:0016020">
    <property type="term" value="C:membrane"/>
    <property type="evidence" value="ECO:0007669"/>
    <property type="project" value="UniProtKB-SubCell"/>
</dbReference>
<evidence type="ECO:0000313" key="7">
    <source>
        <dbReference type="EMBL" id="GFO19107.1"/>
    </source>
</evidence>
<keyword evidence="5" id="KW-0472">Membrane</keyword>
<keyword evidence="8" id="KW-1185">Reference proteome</keyword>
<protein>
    <submittedName>
        <fullName evidence="7">Transmembrane protein 183</fullName>
    </submittedName>
</protein>
<dbReference type="SUPFAM" id="SSF81383">
    <property type="entry name" value="F-box domain"/>
    <property type="match status" value="1"/>
</dbReference>
<evidence type="ECO:0000256" key="2">
    <source>
        <dbReference type="ARBA" id="ARBA00006744"/>
    </source>
</evidence>
<dbReference type="PANTHER" id="PTHR20988:SF2">
    <property type="entry name" value="TRANSMEMBRANE PROTEIN 183A-RELATED"/>
    <property type="match status" value="1"/>
</dbReference>
<evidence type="ECO:0000256" key="1">
    <source>
        <dbReference type="ARBA" id="ARBA00004167"/>
    </source>
</evidence>
<dbReference type="GO" id="GO:0031647">
    <property type="term" value="P:regulation of protein stability"/>
    <property type="evidence" value="ECO:0007669"/>
    <property type="project" value="TreeGrafter"/>
</dbReference>
<evidence type="ECO:0000256" key="3">
    <source>
        <dbReference type="ARBA" id="ARBA00022692"/>
    </source>
</evidence>
<dbReference type="PANTHER" id="PTHR20988">
    <property type="entry name" value="TRANSMEMBRANE PROTEIN 183A-RELATED"/>
    <property type="match status" value="1"/>
</dbReference>
<gene>
    <name evidence="7" type="ORF">PoB_004561200</name>
</gene>
<evidence type="ECO:0000313" key="8">
    <source>
        <dbReference type="Proteomes" id="UP000735302"/>
    </source>
</evidence>
<accession>A0AAV4BIA9</accession>
<dbReference type="AlphaFoldDB" id="A0AAV4BIA9"/>
<comment type="caution">
    <text evidence="7">The sequence shown here is derived from an EMBL/GenBank/DDBJ whole genome shotgun (WGS) entry which is preliminary data.</text>
</comment>
<sequence>MPKGGHGPKSKKSGRKNKVTVVTADFTVNDFADCPRPQACSRLKKSIASRSNLGVIPKALAESAKREDDLDWFEKDLEDFVIKDDVEEQEEDQATSKASSHKTRKKNNSESECSRRTYPEDLWHILADYIDPEDIGSFAGICHGTHQVTYLSSFWRKLYKRYYQEQPGLPEHVKPTSMERLHGLRARVIRALFVVYPPLAERVQSKGPMEDEPHSLKGYRCLVMWHQPGLKGWQFCFKFQRPTLDTLSSRRASKMDVYHGFNDLCYNPEAGCSVLQVTCCHFSSDAAVMGLLLTQVYVTLSTGFRHHRLRLHFDTRVTNSHNSPCDNVVVLDDVVSIRIFKWWHPSYPFIH</sequence>
<dbReference type="Proteomes" id="UP000735302">
    <property type="component" value="Unassembled WGS sequence"/>
</dbReference>
<dbReference type="GO" id="GO:0019005">
    <property type="term" value="C:SCF ubiquitin ligase complex"/>
    <property type="evidence" value="ECO:0007669"/>
    <property type="project" value="TreeGrafter"/>
</dbReference>
<keyword evidence="3 7" id="KW-0812">Transmembrane</keyword>
<proteinExistence type="inferred from homology"/>
<feature type="region of interest" description="Disordered" evidence="6">
    <location>
        <begin position="87"/>
        <end position="113"/>
    </location>
</feature>
<reference evidence="7 8" key="1">
    <citation type="journal article" date="2021" name="Elife">
        <title>Chloroplast acquisition without the gene transfer in kleptoplastic sea slugs, Plakobranchus ocellatus.</title>
        <authorList>
            <person name="Maeda T."/>
            <person name="Takahashi S."/>
            <person name="Yoshida T."/>
            <person name="Shimamura S."/>
            <person name="Takaki Y."/>
            <person name="Nagai Y."/>
            <person name="Toyoda A."/>
            <person name="Suzuki Y."/>
            <person name="Arimoto A."/>
            <person name="Ishii H."/>
            <person name="Satoh N."/>
            <person name="Nishiyama T."/>
            <person name="Hasebe M."/>
            <person name="Maruyama T."/>
            <person name="Minagawa J."/>
            <person name="Obokata J."/>
            <person name="Shigenobu S."/>
        </authorList>
    </citation>
    <scope>NUCLEOTIDE SEQUENCE [LARGE SCALE GENOMIC DNA]</scope>
</reference>
<comment type="subcellular location">
    <subcellularLocation>
        <location evidence="1">Membrane</location>
        <topology evidence="1">Single-pass membrane protein</topology>
    </subcellularLocation>
</comment>